<protein>
    <submittedName>
        <fullName evidence="1">Uncharacterized protein</fullName>
    </submittedName>
</protein>
<keyword evidence="2" id="KW-1185">Reference proteome</keyword>
<gene>
    <name evidence="1" type="ORF">PLANPX_4272</name>
</gene>
<dbReference type="KEGG" id="lpav:PLANPX_4272"/>
<name>A0A5K7XCW1_9BACT</name>
<dbReference type="Proteomes" id="UP000326837">
    <property type="component" value="Chromosome"/>
</dbReference>
<sequence length="75" mass="8690">MNKQYISMTQTLHLIVGNYGSKQNGNTVEQVETLRNRARAAGKDVSLFMDAALAATLDRRHYYFQAIRELLFPRW</sequence>
<accession>A0A5K7XCW1</accession>
<dbReference type="EMBL" id="AP021861">
    <property type="protein sequence ID" value="BBO34660.1"/>
    <property type="molecule type" value="Genomic_DNA"/>
</dbReference>
<evidence type="ECO:0000313" key="2">
    <source>
        <dbReference type="Proteomes" id="UP000326837"/>
    </source>
</evidence>
<organism evidence="1 2">
    <name type="scientific">Lacipirellula parvula</name>
    <dbReference type="NCBI Taxonomy" id="2650471"/>
    <lineage>
        <taxon>Bacteria</taxon>
        <taxon>Pseudomonadati</taxon>
        <taxon>Planctomycetota</taxon>
        <taxon>Planctomycetia</taxon>
        <taxon>Pirellulales</taxon>
        <taxon>Lacipirellulaceae</taxon>
        <taxon>Lacipirellula</taxon>
    </lineage>
</organism>
<reference evidence="2" key="1">
    <citation type="submission" date="2019-10" db="EMBL/GenBank/DDBJ databases">
        <title>Lacipirellula parvula gen. nov., sp. nov., representing a lineage of planctomycetes widespread in freshwater anoxic habitats, and description of the family Lacipirellulaceae.</title>
        <authorList>
            <person name="Dedysh S.N."/>
            <person name="Kulichevskaya I.S."/>
            <person name="Beletsky A.V."/>
            <person name="Rakitin A.L."/>
            <person name="Mardanov A.V."/>
            <person name="Ivanova A.A."/>
            <person name="Saltykova V.X."/>
            <person name="Rijpstra W.I.C."/>
            <person name="Sinninghe Damste J.S."/>
            <person name="Ravin N.V."/>
        </authorList>
    </citation>
    <scope>NUCLEOTIDE SEQUENCE [LARGE SCALE GENOMIC DNA]</scope>
    <source>
        <strain evidence="2">PX69</strain>
    </source>
</reference>
<evidence type="ECO:0000313" key="1">
    <source>
        <dbReference type="EMBL" id="BBO34660.1"/>
    </source>
</evidence>
<proteinExistence type="predicted"/>
<dbReference type="AlphaFoldDB" id="A0A5K7XCW1"/>